<evidence type="ECO:0008006" key="4">
    <source>
        <dbReference type="Google" id="ProtNLM"/>
    </source>
</evidence>
<keyword evidence="3" id="KW-1185">Reference proteome</keyword>
<dbReference type="EMBL" id="CP000095">
    <property type="protein sequence ID" value="ABU24069.1"/>
    <property type="molecule type" value="Genomic_DNA"/>
</dbReference>
<reference evidence="2 3" key="1">
    <citation type="journal article" date="2007" name="PLoS Genet.">
        <title>Patterns and implications of gene gain and loss in the evolution of Prochlorococcus.</title>
        <authorList>
            <person name="Kettler G.C."/>
            <person name="Martiny A.C."/>
            <person name="Huang K."/>
            <person name="Zucker J."/>
            <person name="Coleman M.L."/>
            <person name="Rodrigue S."/>
            <person name="Chen F."/>
            <person name="Lapidus A."/>
            <person name="Ferriera S."/>
            <person name="Johnson J."/>
            <person name="Steglich C."/>
            <person name="Church G.M."/>
            <person name="Richardson P."/>
            <person name="Chisholm S.W."/>
        </authorList>
    </citation>
    <scope>NUCLEOTIDE SEQUENCE [LARGE SCALE GENOMIC DNA]</scope>
    <source>
        <strain evidence="2 3">NATL2A</strain>
    </source>
</reference>
<dbReference type="KEGG" id="pmn:PMN2A_2148"/>
<sequence length="54" mass="6077">MISCHPLFDDLYLNFIVENDSENNMTVLLWGVFLLGGIGLFVVWGLSNAYPTIN</sequence>
<proteinExistence type="predicted"/>
<feature type="transmembrane region" description="Helical" evidence="1">
    <location>
        <begin position="27"/>
        <end position="46"/>
    </location>
</feature>
<keyword evidence="1" id="KW-1133">Transmembrane helix</keyword>
<organism evidence="2 3">
    <name type="scientific">Prochlorococcus marinus (strain NATL2A)</name>
    <dbReference type="NCBI Taxonomy" id="59920"/>
    <lineage>
        <taxon>Bacteria</taxon>
        <taxon>Bacillati</taxon>
        <taxon>Cyanobacteriota</taxon>
        <taxon>Cyanophyceae</taxon>
        <taxon>Synechococcales</taxon>
        <taxon>Prochlorococcaceae</taxon>
        <taxon>Prochlorococcus</taxon>
    </lineage>
</organism>
<dbReference type="HOGENOM" id="CLU_3046868_0_0_3"/>
<protein>
    <recommendedName>
        <fullName evidence="4">NADH dehydrogenase subunit NdhQ</fullName>
    </recommendedName>
</protein>
<accession>A7MDY1</accession>
<evidence type="ECO:0000313" key="3">
    <source>
        <dbReference type="Proteomes" id="UP000002535"/>
    </source>
</evidence>
<dbReference type="STRING" id="59920.PMN2A_2148"/>
<evidence type="ECO:0000313" key="2">
    <source>
        <dbReference type="EMBL" id="ABU24069.1"/>
    </source>
</evidence>
<evidence type="ECO:0000256" key="1">
    <source>
        <dbReference type="SAM" id="Phobius"/>
    </source>
</evidence>
<keyword evidence="1" id="KW-0472">Membrane</keyword>
<name>A7MDY1_PROMT</name>
<gene>
    <name evidence="2" type="ordered locus">PMN2A_2148</name>
</gene>
<keyword evidence="1" id="KW-0812">Transmembrane</keyword>
<dbReference type="AlphaFoldDB" id="A7MDY1"/>
<dbReference type="Proteomes" id="UP000002535">
    <property type="component" value="Chromosome"/>
</dbReference>